<feature type="domain" description="Histidine kinase/HSP90-like ATPase" evidence="7">
    <location>
        <begin position="344"/>
        <end position="455"/>
    </location>
</feature>
<name>A0A1I2L9A6_9ACTN</name>
<evidence type="ECO:0000256" key="5">
    <source>
        <dbReference type="ARBA" id="ARBA00022777"/>
    </source>
</evidence>
<keyword evidence="3" id="KW-0597">Phosphoprotein</keyword>
<evidence type="ECO:0000259" key="7">
    <source>
        <dbReference type="SMART" id="SM00387"/>
    </source>
</evidence>
<dbReference type="GO" id="GO:0005886">
    <property type="term" value="C:plasma membrane"/>
    <property type="evidence" value="ECO:0007669"/>
    <property type="project" value="TreeGrafter"/>
</dbReference>
<proteinExistence type="predicted"/>
<dbReference type="STRING" id="380248.SAMN05216251_12745"/>
<dbReference type="AlphaFoldDB" id="A0A1I2L9A6"/>
<evidence type="ECO:0000256" key="1">
    <source>
        <dbReference type="ARBA" id="ARBA00000085"/>
    </source>
</evidence>
<dbReference type="EC" id="2.7.13.3" evidence="2"/>
<feature type="region of interest" description="Disordered" evidence="6">
    <location>
        <begin position="1"/>
        <end position="26"/>
    </location>
</feature>
<dbReference type="InterPro" id="IPR003594">
    <property type="entry name" value="HATPase_dom"/>
</dbReference>
<evidence type="ECO:0000256" key="2">
    <source>
        <dbReference type="ARBA" id="ARBA00012438"/>
    </source>
</evidence>
<dbReference type="SUPFAM" id="SSF55874">
    <property type="entry name" value="ATPase domain of HSP90 chaperone/DNA topoisomerase II/histidine kinase"/>
    <property type="match status" value="1"/>
</dbReference>
<comment type="catalytic activity">
    <reaction evidence="1">
        <text>ATP + protein L-histidine = ADP + protein N-phospho-L-histidine.</text>
        <dbReference type="EC" id="2.7.13.3"/>
    </reaction>
</comment>
<dbReference type="InterPro" id="IPR036890">
    <property type="entry name" value="HATPase_C_sf"/>
</dbReference>
<reference evidence="8 9" key="1">
    <citation type="submission" date="2016-10" db="EMBL/GenBank/DDBJ databases">
        <authorList>
            <person name="de Groot N.N."/>
        </authorList>
    </citation>
    <scope>NUCLEOTIDE SEQUENCE [LARGE SCALE GENOMIC DNA]</scope>
    <source>
        <strain evidence="8 9">CGMCC 4.3510</strain>
    </source>
</reference>
<gene>
    <name evidence="8" type="ORF">SAMN05216251_12745</name>
</gene>
<evidence type="ECO:0000313" key="9">
    <source>
        <dbReference type="Proteomes" id="UP000199323"/>
    </source>
</evidence>
<keyword evidence="4" id="KW-0808">Transferase</keyword>
<feature type="region of interest" description="Disordered" evidence="6">
    <location>
        <begin position="461"/>
        <end position="583"/>
    </location>
</feature>
<dbReference type="SMART" id="SM00387">
    <property type="entry name" value="HATPase_c"/>
    <property type="match status" value="1"/>
</dbReference>
<feature type="compositionally biased region" description="Pro residues" evidence="6">
    <location>
        <begin position="482"/>
        <end position="507"/>
    </location>
</feature>
<evidence type="ECO:0000256" key="4">
    <source>
        <dbReference type="ARBA" id="ARBA00022679"/>
    </source>
</evidence>
<evidence type="ECO:0000313" key="8">
    <source>
        <dbReference type="EMBL" id="SFF75060.1"/>
    </source>
</evidence>
<dbReference type="GO" id="GO:0000160">
    <property type="term" value="P:phosphorelay signal transduction system"/>
    <property type="evidence" value="ECO:0007669"/>
    <property type="project" value="TreeGrafter"/>
</dbReference>
<dbReference type="GO" id="GO:0004673">
    <property type="term" value="F:protein histidine kinase activity"/>
    <property type="evidence" value="ECO:0007669"/>
    <property type="project" value="UniProtKB-EC"/>
</dbReference>
<evidence type="ECO:0000256" key="6">
    <source>
        <dbReference type="SAM" id="MobiDB-lite"/>
    </source>
</evidence>
<dbReference type="Pfam" id="PF02518">
    <property type="entry name" value="HATPase_c"/>
    <property type="match status" value="1"/>
</dbReference>
<keyword evidence="5 8" id="KW-0418">Kinase</keyword>
<dbReference type="PANTHER" id="PTHR45436">
    <property type="entry name" value="SENSOR HISTIDINE KINASE YKOH"/>
    <property type="match status" value="1"/>
</dbReference>
<keyword evidence="9" id="KW-1185">Reference proteome</keyword>
<accession>A0A1I2L9A6</accession>
<dbReference type="PANTHER" id="PTHR45436:SF5">
    <property type="entry name" value="SENSOR HISTIDINE KINASE TRCS"/>
    <property type="match status" value="1"/>
</dbReference>
<sequence>MSRRAGSVRHRVEPASAGPVPGDAGPVSDAAVRLGRRVAGPVLAWAAVPGLVWAGSAAVGHAVGAPVALAVTAAGLAGAGVAVRRSVRAIAALLASEAGRRSAADAAEVTALVERTANVWRGAGQTLADSAGLLRDARAALAAERAALAARGTARDEEYGRLVDQWLWFYQQLVAGTVDEVGELLAGIRRGRVPARPPFPALPADQYGRFGDVHRDLTLLGHTVRDSLAQAAAVNTDTAGAELQVFASFARRLHSAANRMMVELQGLENITENPAGLRMVLATDHRANLIRRDADSILVLAGGELPQHSGPGALGTVLRQANSETEHFSRVDIVAIAGVEVVPYLRPSLIHIIAALLENGTRFSGDNVEVGGTVTSAGLVISVVDRGLGMPPDDLLANNALLADPDPVVVRDRLTEGRIGLVVCAKLAARFGLSIVLFPCGERGTRAEVTVPAKLLLQPADEPPAMPAAQHTGLDAGGIRPVPRPTGPAPRPPVPAEVSPAPPPGGPLPEHRRASAPTEGGGTRPHLPRRRRSQPADTAAAVHTAPSDTGEIAPGLIGAFLAGTQEGAASTPSRGAVPDPERP</sequence>
<protein>
    <recommendedName>
        <fullName evidence="2">histidine kinase</fullName>
        <ecNumber evidence="2">2.7.13.3</ecNumber>
    </recommendedName>
</protein>
<dbReference type="Gene3D" id="3.30.565.10">
    <property type="entry name" value="Histidine kinase-like ATPase, C-terminal domain"/>
    <property type="match status" value="1"/>
</dbReference>
<dbReference type="InterPro" id="IPR050428">
    <property type="entry name" value="TCS_sensor_his_kinase"/>
</dbReference>
<evidence type="ECO:0000256" key="3">
    <source>
        <dbReference type="ARBA" id="ARBA00022553"/>
    </source>
</evidence>
<organism evidence="8 9">
    <name type="scientific">Actinacidiphila alni</name>
    <dbReference type="NCBI Taxonomy" id="380248"/>
    <lineage>
        <taxon>Bacteria</taxon>
        <taxon>Bacillati</taxon>
        <taxon>Actinomycetota</taxon>
        <taxon>Actinomycetes</taxon>
        <taxon>Kitasatosporales</taxon>
        <taxon>Streptomycetaceae</taxon>
        <taxon>Actinacidiphila</taxon>
    </lineage>
</organism>
<dbReference type="Proteomes" id="UP000199323">
    <property type="component" value="Unassembled WGS sequence"/>
</dbReference>
<dbReference type="EMBL" id="FONG01000027">
    <property type="protein sequence ID" value="SFF75060.1"/>
    <property type="molecule type" value="Genomic_DNA"/>
</dbReference>